<dbReference type="Proteomes" id="UP000248423">
    <property type="component" value="Unassembled WGS sequence"/>
</dbReference>
<keyword evidence="3" id="KW-1185">Reference proteome</keyword>
<name>A0A319ECL1_ASPSB</name>
<dbReference type="EMBL" id="KZ826372">
    <property type="protein sequence ID" value="PYI04198.1"/>
    <property type="molecule type" value="Genomic_DNA"/>
</dbReference>
<organism evidence="2 3">
    <name type="scientific">Aspergillus sclerotiicarbonarius (strain CBS 121057 / IBT 28362)</name>
    <dbReference type="NCBI Taxonomy" id="1448318"/>
    <lineage>
        <taxon>Eukaryota</taxon>
        <taxon>Fungi</taxon>
        <taxon>Dikarya</taxon>
        <taxon>Ascomycota</taxon>
        <taxon>Pezizomycotina</taxon>
        <taxon>Eurotiomycetes</taxon>
        <taxon>Eurotiomycetidae</taxon>
        <taxon>Eurotiales</taxon>
        <taxon>Aspergillaceae</taxon>
        <taxon>Aspergillus</taxon>
        <taxon>Aspergillus subgen. Circumdati</taxon>
    </lineage>
</organism>
<sequence>MMTVSFSTRDSHVHHHTSQVENQTAQGIERDTKVNHTNRQPDTTEEHHSTDRNQTNGQRVEEKPRGRGDSAWR</sequence>
<evidence type="ECO:0000313" key="2">
    <source>
        <dbReference type="EMBL" id="PYI04198.1"/>
    </source>
</evidence>
<evidence type="ECO:0000313" key="3">
    <source>
        <dbReference type="Proteomes" id="UP000248423"/>
    </source>
</evidence>
<accession>A0A319ECL1</accession>
<dbReference type="AlphaFoldDB" id="A0A319ECL1"/>
<feature type="region of interest" description="Disordered" evidence="1">
    <location>
        <begin position="1"/>
        <end position="73"/>
    </location>
</feature>
<protein>
    <submittedName>
        <fullName evidence="2">Uncharacterized protein</fullName>
    </submittedName>
</protein>
<dbReference type="VEuPathDB" id="FungiDB:BO78DRAFT_178395"/>
<feature type="compositionally biased region" description="Basic and acidic residues" evidence="1">
    <location>
        <begin position="42"/>
        <end position="51"/>
    </location>
</feature>
<proteinExistence type="predicted"/>
<feature type="compositionally biased region" description="Basic and acidic residues" evidence="1">
    <location>
        <begin position="59"/>
        <end position="73"/>
    </location>
</feature>
<evidence type="ECO:0000256" key="1">
    <source>
        <dbReference type="SAM" id="MobiDB-lite"/>
    </source>
</evidence>
<reference evidence="2 3" key="1">
    <citation type="submission" date="2018-02" db="EMBL/GenBank/DDBJ databases">
        <title>The genomes of Aspergillus section Nigri reveals drivers in fungal speciation.</title>
        <authorList>
            <consortium name="DOE Joint Genome Institute"/>
            <person name="Vesth T.C."/>
            <person name="Nybo J."/>
            <person name="Theobald S."/>
            <person name="Brandl J."/>
            <person name="Frisvad J.C."/>
            <person name="Nielsen K.F."/>
            <person name="Lyhne E.K."/>
            <person name="Kogle M.E."/>
            <person name="Kuo A."/>
            <person name="Riley R."/>
            <person name="Clum A."/>
            <person name="Nolan M."/>
            <person name="Lipzen A."/>
            <person name="Salamov A."/>
            <person name="Henrissat B."/>
            <person name="Wiebenga A."/>
            <person name="De vries R.P."/>
            <person name="Grigoriev I.V."/>
            <person name="Mortensen U.H."/>
            <person name="Andersen M.R."/>
            <person name="Baker S.E."/>
        </authorList>
    </citation>
    <scope>NUCLEOTIDE SEQUENCE [LARGE SCALE GENOMIC DNA]</scope>
    <source>
        <strain evidence="2 3">CBS 121057</strain>
    </source>
</reference>
<gene>
    <name evidence="2" type="ORF">BO78DRAFT_178395</name>
</gene>